<keyword evidence="11" id="KW-1185">Reference proteome</keyword>
<gene>
    <name evidence="10" type="primary">YUH87</name>
    <name evidence="10" type="ORF">MICPUCDRAFT_70659</name>
</gene>
<dbReference type="GeneID" id="9680802"/>
<keyword evidence="5 9" id="KW-1133">Transmembrane helix</keyword>
<evidence type="ECO:0000313" key="10">
    <source>
        <dbReference type="EMBL" id="EEH60080.1"/>
    </source>
</evidence>
<dbReference type="GO" id="GO:0005886">
    <property type="term" value="C:plasma membrane"/>
    <property type="evidence" value="ECO:0007669"/>
    <property type="project" value="UniProtKB-SubCell"/>
</dbReference>
<evidence type="ECO:0000256" key="5">
    <source>
        <dbReference type="ARBA" id="ARBA00022989"/>
    </source>
</evidence>
<evidence type="ECO:0000256" key="2">
    <source>
        <dbReference type="ARBA" id="ARBA00022448"/>
    </source>
</evidence>
<feature type="region of interest" description="Disordered" evidence="8">
    <location>
        <begin position="1"/>
        <end position="43"/>
    </location>
</feature>
<dbReference type="GO" id="GO:0005254">
    <property type="term" value="F:chloride channel activity"/>
    <property type="evidence" value="ECO:0007669"/>
    <property type="project" value="InterPro"/>
</dbReference>
<dbReference type="AlphaFoldDB" id="C1MGS8"/>
<evidence type="ECO:0000256" key="6">
    <source>
        <dbReference type="ARBA" id="ARBA00023065"/>
    </source>
</evidence>
<reference evidence="10 11" key="1">
    <citation type="journal article" date="2009" name="Science">
        <title>Green evolution and dynamic adaptations revealed by genomes of the marine picoeukaryotes Micromonas.</title>
        <authorList>
            <person name="Worden A.Z."/>
            <person name="Lee J.H."/>
            <person name="Mock T."/>
            <person name="Rouze P."/>
            <person name="Simmons M.P."/>
            <person name="Aerts A.L."/>
            <person name="Allen A.E."/>
            <person name="Cuvelier M.L."/>
            <person name="Derelle E."/>
            <person name="Everett M.V."/>
            <person name="Foulon E."/>
            <person name="Grimwood J."/>
            <person name="Gundlach H."/>
            <person name="Henrissat B."/>
            <person name="Napoli C."/>
            <person name="McDonald S.M."/>
            <person name="Parker M.S."/>
            <person name="Rombauts S."/>
            <person name="Salamov A."/>
            <person name="Von Dassow P."/>
            <person name="Badger J.H."/>
            <person name="Coutinho P.M."/>
            <person name="Demir E."/>
            <person name="Dubchak I."/>
            <person name="Gentemann C."/>
            <person name="Eikrem W."/>
            <person name="Gready J.E."/>
            <person name="John U."/>
            <person name="Lanier W."/>
            <person name="Lindquist E.A."/>
            <person name="Lucas S."/>
            <person name="Mayer K.F."/>
            <person name="Moreau H."/>
            <person name="Not F."/>
            <person name="Otillar R."/>
            <person name="Panaud O."/>
            <person name="Pangilinan J."/>
            <person name="Paulsen I."/>
            <person name="Piegu B."/>
            <person name="Poliakov A."/>
            <person name="Robbens S."/>
            <person name="Schmutz J."/>
            <person name="Toulza E."/>
            <person name="Wyss T."/>
            <person name="Zelensky A."/>
            <person name="Zhou K."/>
            <person name="Armbrust E.V."/>
            <person name="Bhattacharya D."/>
            <person name="Goodenough U.W."/>
            <person name="Van de Peer Y."/>
            <person name="Grigoriev I.V."/>
        </authorList>
    </citation>
    <scope>NUCLEOTIDE SEQUENCE [LARGE SCALE GENOMIC DNA]</scope>
    <source>
        <strain evidence="10 11">CCMP1545</strain>
    </source>
</reference>
<keyword evidence="6" id="KW-0406">Ion transport</keyword>
<dbReference type="Proteomes" id="UP000001876">
    <property type="component" value="Unassembled WGS sequence"/>
</dbReference>
<sequence>MSAVTARLPAGGRARARIPARRRDRAPATVATATRGGGGFSRKKVHIIPPTLRTLDALRPRRRGDAVIARDADADGGGGGSPPVNELPMVKQQASGLGLQCMPKARMNDEVARIDPGLNQLLVSEGSTISRFFTQDEWERHRGVGRYWRHLFSTCKSTIFLRILETVIWITLSAAALCAYNLVLVPKFSLPTLTIPPIVHQLSGSVLSLSLVFRTNNANRRVIDARSILGKISKCTRDLTRMCMYIPNEGGCRFEILNQLRAFPYAFEAHVRKGRTRKSKKDPTAFKSEPLPLLTRALGERDARRLLERSHENVARQVLLDMSTILQRALTIGMSTQMHQQCEIICKELSDCLANAEKILYTPIPIAYTRHTSRSLTIWLLTLPLALWSLMGMSMIPSVFLIAYLMLGVDEIGIEIEEPFCVLPVRPIAEMCDSEIVNSFDQALAAPDFKPAKK</sequence>
<keyword evidence="3" id="KW-1003">Cell membrane</keyword>
<protein>
    <submittedName>
        <fullName evidence="10">Uncharacterized protein YUH87</fullName>
    </submittedName>
</protein>
<keyword evidence="2" id="KW-0813">Transport</keyword>
<dbReference type="Pfam" id="PF25539">
    <property type="entry name" value="Bestrophin_2"/>
    <property type="match status" value="1"/>
</dbReference>
<dbReference type="OMA" id="MCALLHE"/>
<comment type="subcellular location">
    <subcellularLocation>
        <location evidence="1">Cell membrane</location>
        <topology evidence="1">Multi-pass membrane protein</topology>
    </subcellularLocation>
</comment>
<evidence type="ECO:0000256" key="7">
    <source>
        <dbReference type="ARBA" id="ARBA00023136"/>
    </source>
</evidence>
<dbReference type="PANTHER" id="PTHR33281">
    <property type="entry name" value="UPF0187 PROTEIN YNEE"/>
    <property type="match status" value="1"/>
</dbReference>
<accession>C1MGS8</accession>
<dbReference type="STRING" id="564608.C1MGS8"/>
<name>C1MGS8_MICPC</name>
<proteinExistence type="predicted"/>
<dbReference type="OrthoDB" id="1368at2759"/>
<dbReference type="InterPro" id="IPR044669">
    <property type="entry name" value="YneE/VCCN1/2-like"/>
</dbReference>
<evidence type="ECO:0000256" key="4">
    <source>
        <dbReference type="ARBA" id="ARBA00022692"/>
    </source>
</evidence>
<dbReference type="PANTHER" id="PTHR33281:SF19">
    <property type="entry name" value="VOLTAGE-DEPENDENT ANION CHANNEL-FORMING PROTEIN YNEE"/>
    <property type="match status" value="1"/>
</dbReference>
<dbReference type="RefSeq" id="XP_003054828.1">
    <property type="nucleotide sequence ID" value="XM_003054782.1"/>
</dbReference>
<feature type="transmembrane region" description="Helical" evidence="9">
    <location>
        <begin position="378"/>
        <end position="407"/>
    </location>
</feature>
<keyword evidence="7 9" id="KW-0472">Membrane</keyword>
<feature type="compositionally biased region" description="Low complexity" evidence="8">
    <location>
        <begin position="1"/>
        <end position="13"/>
    </location>
</feature>
<evidence type="ECO:0000313" key="11">
    <source>
        <dbReference type="Proteomes" id="UP000001876"/>
    </source>
</evidence>
<evidence type="ECO:0000256" key="1">
    <source>
        <dbReference type="ARBA" id="ARBA00004651"/>
    </source>
</evidence>
<evidence type="ECO:0000256" key="8">
    <source>
        <dbReference type="SAM" id="MobiDB-lite"/>
    </source>
</evidence>
<feature type="transmembrane region" description="Helical" evidence="9">
    <location>
        <begin position="159"/>
        <end position="183"/>
    </location>
</feature>
<organism evidence="11">
    <name type="scientific">Micromonas pusilla (strain CCMP1545)</name>
    <name type="common">Picoplanktonic green alga</name>
    <dbReference type="NCBI Taxonomy" id="564608"/>
    <lineage>
        <taxon>Eukaryota</taxon>
        <taxon>Viridiplantae</taxon>
        <taxon>Chlorophyta</taxon>
        <taxon>Mamiellophyceae</taxon>
        <taxon>Mamiellales</taxon>
        <taxon>Mamiellaceae</taxon>
        <taxon>Micromonas</taxon>
    </lineage>
</organism>
<dbReference type="EMBL" id="GG663735">
    <property type="protein sequence ID" value="EEH60080.1"/>
    <property type="molecule type" value="Genomic_DNA"/>
</dbReference>
<evidence type="ECO:0000256" key="9">
    <source>
        <dbReference type="SAM" id="Phobius"/>
    </source>
</evidence>
<feature type="transmembrane region" description="Helical" evidence="9">
    <location>
        <begin position="195"/>
        <end position="213"/>
    </location>
</feature>
<keyword evidence="4 9" id="KW-0812">Transmembrane</keyword>
<evidence type="ECO:0000256" key="3">
    <source>
        <dbReference type="ARBA" id="ARBA00022475"/>
    </source>
</evidence>
<dbReference type="eggNOG" id="ENOG502RZTC">
    <property type="taxonomic scope" value="Eukaryota"/>
</dbReference>
<dbReference type="KEGG" id="mpp:MICPUCDRAFT_70659"/>
<feature type="compositionally biased region" description="Basic residues" evidence="8">
    <location>
        <begin position="14"/>
        <end position="24"/>
    </location>
</feature>